<proteinExistence type="predicted"/>
<protein>
    <submittedName>
        <fullName evidence="1">Uncharacterized protein</fullName>
    </submittedName>
</protein>
<dbReference type="EMBL" id="BAAAZN010000012">
    <property type="protein sequence ID" value="GAA3562251.1"/>
    <property type="molecule type" value="Genomic_DNA"/>
</dbReference>
<gene>
    <name evidence="1" type="ORF">GCM10022222_52450</name>
</gene>
<accession>A0ABP6X6M0</accession>
<organism evidence="1 2">
    <name type="scientific">Amycolatopsis ultiminotia</name>
    <dbReference type="NCBI Taxonomy" id="543629"/>
    <lineage>
        <taxon>Bacteria</taxon>
        <taxon>Bacillati</taxon>
        <taxon>Actinomycetota</taxon>
        <taxon>Actinomycetes</taxon>
        <taxon>Pseudonocardiales</taxon>
        <taxon>Pseudonocardiaceae</taxon>
        <taxon>Amycolatopsis</taxon>
    </lineage>
</organism>
<keyword evidence="2" id="KW-1185">Reference proteome</keyword>
<dbReference type="Proteomes" id="UP001500689">
    <property type="component" value="Unassembled WGS sequence"/>
</dbReference>
<evidence type="ECO:0000313" key="2">
    <source>
        <dbReference type="Proteomes" id="UP001500689"/>
    </source>
</evidence>
<reference evidence="2" key="1">
    <citation type="journal article" date="2019" name="Int. J. Syst. Evol. Microbiol.">
        <title>The Global Catalogue of Microorganisms (GCM) 10K type strain sequencing project: providing services to taxonomists for standard genome sequencing and annotation.</title>
        <authorList>
            <consortium name="The Broad Institute Genomics Platform"/>
            <consortium name="The Broad Institute Genome Sequencing Center for Infectious Disease"/>
            <person name="Wu L."/>
            <person name="Ma J."/>
        </authorList>
    </citation>
    <scope>NUCLEOTIDE SEQUENCE [LARGE SCALE GENOMIC DNA]</scope>
    <source>
        <strain evidence="2">JCM 16898</strain>
    </source>
</reference>
<comment type="caution">
    <text evidence="1">The sequence shown here is derived from an EMBL/GenBank/DDBJ whole genome shotgun (WGS) entry which is preliminary data.</text>
</comment>
<evidence type="ECO:0000313" key="1">
    <source>
        <dbReference type="EMBL" id="GAA3562251.1"/>
    </source>
</evidence>
<sequence length="60" mass="6364">MPYRVGHVAGSLSTHSANRLPVHAPVRFAPVEPASTEIPIAGLLSGFRTALRGHPKKRPG</sequence>
<dbReference type="RefSeq" id="WP_344864353.1">
    <property type="nucleotide sequence ID" value="NZ_BAAAZN010000012.1"/>
</dbReference>
<name>A0ABP6X6M0_9PSEU</name>